<comment type="caution">
    <text evidence="1">The sequence shown here is derived from an EMBL/GenBank/DDBJ whole genome shotgun (WGS) entry which is preliminary data.</text>
</comment>
<sequence length="149" mass="17240">MITLKVISKAIATQIKQGLINTSYSTVDFSSTDIKEEIKRPCFYIDFFKNKTGKFNASNKERTLTTKLYYFATNIRKCKLELMEIQDLLENMFLEGLKVNDNFIVNIDDGIEFDIDKQNGFLAATFDLYTVEEIPEDESIPYMDSLQIN</sequence>
<reference evidence="1 2" key="1">
    <citation type="submission" date="2024-11" db="EMBL/GenBank/DDBJ databases">
        <authorList>
            <person name="Heng Y.C."/>
            <person name="Lim A.C.H."/>
            <person name="Lee J.K.Y."/>
            <person name="Kittelmann S."/>
        </authorList>
    </citation>
    <scope>NUCLEOTIDE SEQUENCE [LARGE SCALE GENOMIC DNA]</scope>
    <source>
        <strain evidence="1 2">WILCCON 0114</strain>
    </source>
</reference>
<gene>
    <name evidence="1" type="ORF">ACJDT4_12530</name>
</gene>
<dbReference type="Proteomes" id="UP001623592">
    <property type="component" value="Unassembled WGS sequence"/>
</dbReference>
<keyword evidence="2" id="KW-1185">Reference proteome</keyword>
<dbReference type="EMBL" id="JBJIAA010000009">
    <property type="protein sequence ID" value="MFL0251254.1"/>
    <property type="molecule type" value="Genomic_DNA"/>
</dbReference>
<dbReference type="RefSeq" id="WP_406787907.1">
    <property type="nucleotide sequence ID" value="NZ_JBJIAA010000009.1"/>
</dbReference>
<organism evidence="1 2">
    <name type="scientific">Clostridium neuense</name>
    <dbReference type="NCBI Taxonomy" id="1728934"/>
    <lineage>
        <taxon>Bacteria</taxon>
        <taxon>Bacillati</taxon>
        <taxon>Bacillota</taxon>
        <taxon>Clostridia</taxon>
        <taxon>Eubacteriales</taxon>
        <taxon>Clostridiaceae</taxon>
        <taxon>Clostridium</taxon>
    </lineage>
</organism>
<accession>A0ABW8TFG6</accession>
<evidence type="ECO:0000313" key="1">
    <source>
        <dbReference type="EMBL" id="MFL0251254.1"/>
    </source>
</evidence>
<protein>
    <submittedName>
        <fullName evidence="1">DUF6838 family protein</fullName>
    </submittedName>
</protein>
<dbReference type="InterPro" id="IPR049254">
    <property type="entry name" value="Phage_tail_terminator"/>
</dbReference>
<evidence type="ECO:0000313" key="2">
    <source>
        <dbReference type="Proteomes" id="UP001623592"/>
    </source>
</evidence>
<name>A0ABW8TFG6_9CLOT</name>
<proteinExistence type="predicted"/>
<dbReference type="Pfam" id="PF20765">
    <property type="entry name" value="Phage_tail_terminator_8"/>
    <property type="match status" value="1"/>
</dbReference>